<reference evidence="1" key="1">
    <citation type="journal article" date="2015" name="Front. Microbiol.">
        <title>Combining genomic sequencing methods to explore viral diversity and reveal potential virus-host interactions.</title>
        <authorList>
            <person name="Chow C.E."/>
            <person name="Winget D.M."/>
            <person name="White R.A.III."/>
            <person name="Hallam S.J."/>
            <person name="Suttle C.A."/>
        </authorList>
    </citation>
    <scope>NUCLEOTIDE SEQUENCE</scope>
    <source>
        <strain evidence="1">Oxic3_2</strain>
    </source>
</reference>
<dbReference type="EMBL" id="KR029608">
    <property type="protein sequence ID" value="AKH48709.1"/>
    <property type="molecule type" value="Genomic_DNA"/>
</dbReference>
<name>A0A0F7L816_9VIRU</name>
<organism evidence="1">
    <name type="scientific">uncultured marine virus</name>
    <dbReference type="NCBI Taxonomy" id="186617"/>
    <lineage>
        <taxon>Viruses</taxon>
        <taxon>environmental samples</taxon>
    </lineage>
</organism>
<protein>
    <submittedName>
        <fullName evidence="1">Uncharacterized protein</fullName>
    </submittedName>
</protein>
<sequence length="77" mass="9029">MVFQSICGRISFQTFSYLLKSSCKLSLFELQYLAHFLVDFLQTSCNHQEPLVSRHSLRIGLQLVLVFFDSPRDQSWQ</sequence>
<evidence type="ECO:0000313" key="1">
    <source>
        <dbReference type="EMBL" id="AKH48709.1"/>
    </source>
</evidence>
<proteinExistence type="predicted"/>
<accession>A0A0F7L816</accession>
<reference evidence="1" key="2">
    <citation type="submission" date="2015-03" db="EMBL/GenBank/DDBJ databases">
        <authorList>
            <person name="Chow C.-E.T."/>
            <person name="Winget D.M."/>
            <person name="White R.A.III."/>
            <person name="Hallam S.J."/>
            <person name="Suttle C.A."/>
        </authorList>
    </citation>
    <scope>NUCLEOTIDE SEQUENCE</scope>
    <source>
        <strain evidence="1">Oxic3_2</strain>
    </source>
</reference>